<dbReference type="GeneID" id="19109633"/>
<dbReference type="KEGG" id="bcom:BAUCODRAFT_199760"/>
<evidence type="ECO:0000256" key="1">
    <source>
        <dbReference type="SAM" id="Phobius"/>
    </source>
</evidence>
<dbReference type="Proteomes" id="UP000011761">
    <property type="component" value="Unassembled WGS sequence"/>
</dbReference>
<dbReference type="EMBL" id="KB445550">
    <property type="protein sequence ID" value="EMD01168.1"/>
    <property type="molecule type" value="Genomic_DNA"/>
</dbReference>
<name>M2M252_BAUPA</name>
<evidence type="ECO:0000313" key="3">
    <source>
        <dbReference type="Proteomes" id="UP000011761"/>
    </source>
</evidence>
<feature type="transmembrane region" description="Helical" evidence="1">
    <location>
        <begin position="115"/>
        <end position="133"/>
    </location>
</feature>
<sequence length="187" mass="20001">MAWYSAAAASFSAASWAERKRRERCWFIFARGATPSTAIMSSLRGRTMFTTRSVYSKMAIIISSSLAGGGRSSGCEHGCTMPFMSRYRLSISSPFGFGSRASMGILVFVPSSFSISSGNFSITGLMIFGYFLLSQRKSAGTPMTGGHWSVCDGIKYMRYQCNSSKVGCSTVACAVPSAGAARRGSLP</sequence>
<reference evidence="2 3" key="1">
    <citation type="journal article" date="2012" name="PLoS Pathog.">
        <title>Diverse lifestyles and strategies of plant pathogenesis encoded in the genomes of eighteen Dothideomycetes fungi.</title>
        <authorList>
            <person name="Ohm R.A."/>
            <person name="Feau N."/>
            <person name="Henrissat B."/>
            <person name="Schoch C.L."/>
            <person name="Horwitz B.A."/>
            <person name="Barry K.W."/>
            <person name="Condon B.J."/>
            <person name="Copeland A.C."/>
            <person name="Dhillon B."/>
            <person name="Glaser F."/>
            <person name="Hesse C.N."/>
            <person name="Kosti I."/>
            <person name="LaButti K."/>
            <person name="Lindquist E.A."/>
            <person name="Lucas S."/>
            <person name="Salamov A.A."/>
            <person name="Bradshaw R.E."/>
            <person name="Ciuffetti L."/>
            <person name="Hamelin R.C."/>
            <person name="Kema G.H.J."/>
            <person name="Lawrence C."/>
            <person name="Scott J.A."/>
            <person name="Spatafora J.W."/>
            <person name="Turgeon B.G."/>
            <person name="de Wit P.J.G.M."/>
            <person name="Zhong S."/>
            <person name="Goodwin S.B."/>
            <person name="Grigoriev I.V."/>
        </authorList>
    </citation>
    <scope>NUCLEOTIDE SEQUENCE [LARGE SCALE GENOMIC DNA]</scope>
    <source>
        <strain evidence="2 3">UAMH 10762</strain>
    </source>
</reference>
<evidence type="ECO:0000313" key="2">
    <source>
        <dbReference type="EMBL" id="EMD01168.1"/>
    </source>
</evidence>
<dbReference type="OrthoDB" id="10603229at2759"/>
<proteinExistence type="predicted"/>
<dbReference type="AlphaFoldDB" id="M2M252"/>
<organism evidence="2 3">
    <name type="scientific">Baudoinia panamericana (strain UAMH 10762)</name>
    <name type="common">Angels' share fungus</name>
    <name type="synonym">Baudoinia compniacensis (strain UAMH 10762)</name>
    <dbReference type="NCBI Taxonomy" id="717646"/>
    <lineage>
        <taxon>Eukaryota</taxon>
        <taxon>Fungi</taxon>
        <taxon>Dikarya</taxon>
        <taxon>Ascomycota</taxon>
        <taxon>Pezizomycotina</taxon>
        <taxon>Dothideomycetes</taxon>
        <taxon>Dothideomycetidae</taxon>
        <taxon>Mycosphaerellales</taxon>
        <taxon>Teratosphaeriaceae</taxon>
        <taxon>Baudoinia</taxon>
    </lineage>
</organism>
<protein>
    <submittedName>
        <fullName evidence="2">Uncharacterized protein</fullName>
    </submittedName>
</protein>
<dbReference type="HOGENOM" id="CLU_1447406_0_0_1"/>
<gene>
    <name evidence="2" type="ORF">BAUCODRAFT_199760</name>
</gene>
<keyword evidence="1" id="KW-0812">Transmembrane</keyword>
<dbReference type="RefSeq" id="XP_007672352.1">
    <property type="nucleotide sequence ID" value="XM_007674162.1"/>
</dbReference>
<keyword evidence="1" id="KW-1133">Transmembrane helix</keyword>
<accession>M2M252</accession>
<keyword evidence="3" id="KW-1185">Reference proteome</keyword>
<keyword evidence="1" id="KW-0472">Membrane</keyword>